<dbReference type="Proteomes" id="UP000092840">
    <property type="component" value="Unassembled WGS sequence"/>
</dbReference>
<keyword evidence="4" id="KW-1185">Reference proteome</keyword>
<reference evidence="3 4" key="1">
    <citation type="submission" date="2016-06" db="EMBL/GenBank/DDBJ databases">
        <authorList>
            <person name="Rodrigo-Torres L."/>
            <person name="Arahal D.R."/>
        </authorList>
    </citation>
    <scope>NUCLEOTIDE SEQUENCE [LARGE SCALE GENOMIC DNA]</scope>
    <source>
        <strain evidence="3 4">CECT 5116</strain>
    </source>
</reference>
<dbReference type="EMBL" id="FLRB01000006">
    <property type="protein sequence ID" value="SBT20440.1"/>
    <property type="molecule type" value="Genomic_DNA"/>
</dbReference>
<evidence type="ECO:0000313" key="5">
    <source>
        <dbReference type="Proteomes" id="UP000092871"/>
    </source>
</evidence>
<dbReference type="Proteomes" id="UP000092871">
    <property type="component" value="Unassembled WGS sequence"/>
</dbReference>
<evidence type="ECO:0000313" key="3">
    <source>
        <dbReference type="EMBL" id="SBT20440.1"/>
    </source>
</evidence>
<sequence length="64" mass="6944">MHRKLGVGDGIAIAGIWGAVATITIISLPFTIFVIPAIVPIVSVWGGVFVSLRIIERRNIYKAR</sequence>
<organism evidence="2 5">
    <name type="scientific">Marinomonas gallaica</name>
    <dbReference type="NCBI Taxonomy" id="1806667"/>
    <lineage>
        <taxon>Bacteria</taxon>
        <taxon>Pseudomonadati</taxon>
        <taxon>Pseudomonadota</taxon>
        <taxon>Gammaproteobacteria</taxon>
        <taxon>Oceanospirillales</taxon>
        <taxon>Oceanospirillaceae</taxon>
        <taxon>Marinomonas</taxon>
    </lineage>
</organism>
<proteinExistence type="predicted"/>
<protein>
    <submittedName>
        <fullName evidence="2">Uncharacterized protein</fullName>
    </submittedName>
</protein>
<reference evidence="2 5" key="2">
    <citation type="submission" date="2016-06" db="EMBL/GenBank/DDBJ databases">
        <authorList>
            <person name="Kjaerup R.B."/>
            <person name="Dalgaard T.S."/>
            <person name="Juul-Madsen H.R."/>
        </authorList>
    </citation>
    <scope>NUCLEOTIDE SEQUENCE [LARGE SCALE GENOMIC DNA]</scope>
    <source>
        <strain evidence="2 5">CECT 5115</strain>
    </source>
</reference>
<accession>A0A1C3JNK8</accession>
<evidence type="ECO:0000313" key="2">
    <source>
        <dbReference type="EMBL" id="SBT16724.1"/>
    </source>
</evidence>
<keyword evidence="1" id="KW-0472">Membrane</keyword>
<dbReference type="EMBL" id="FLRA01000003">
    <property type="protein sequence ID" value="SBT16724.1"/>
    <property type="molecule type" value="Genomic_DNA"/>
</dbReference>
<gene>
    <name evidence="2" type="ORF">MGA5115_00806</name>
    <name evidence="3" type="ORF">MGA5116_01024</name>
</gene>
<feature type="transmembrane region" description="Helical" evidence="1">
    <location>
        <begin position="7"/>
        <end position="26"/>
    </location>
</feature>
<dbReference type="AlphaFoldDB" id="A0A1C3JNK8"/>
<evidence type="ECO:0000313" key="4">
    <source>
        <dbReference type="Proteomes" id="UP000092840"/>
    </source>
</evidence>
<keyword evidence="1" id="KW-1133">Transmembrane helix</keyword>
<feature type="transmembrane region" description="Helical" evidence="1">
    <location>
        <begin position="32"/>
        <end position="55"/>
    </location>
</feature>
<evidence type="ECO:0000256" key="1">
    <source>
        <dbReference type="SAM" id="Phobius"/>
    </source>
</evidence>
<name>A0A1C3JNK8_9GAMM</name>
<keyword evidence="1" id="KW-0812">Transmembrane</keyword>